<dbReference type="PANTHER" id="PTHR30146:SF109">
    <property type="entry name" value="HTH-TYPE TRANSCRIPTIONAL REGULATOR GALS"/>
    <property type="match status" value="1"/>
</dbReference>
<dbReference type="InterPro" id="IPR010982">
    <property type="entry name" value="Lambda_DNA-bd_dom_sf"/>
</dbReference>
<dbReference type="SUPFAM" id="SSF47413">
    <property type="entry name" value="lambda repressor-like DNA-binding domains"/>
    <property type="match status" value="1"/>
</dbReference>
<dbReference type="GO" id="GO:0003700">
    <property type="term" value="F:DNA-binding transcription factor activity"/>
    <property type="evidence" value="ECO:0007669"/>
    <property type="project" value="TreeGrafter"/>
</dbReference>
<dbReference type="Proteomes" id="UP001527202">
    <property type="component" value="Unassembled WGS sequence"/>
</dbReference>
<name>A0A410WWK1_9BACL</name>
<sequence length="723" mass="82125">MPTIKDIAKAAGVSHGTVSNVLNGRGNVSLEKINLVEEAARKMGYQIHARAKSLREGSTTTVSLILPNISSDSYNKLYIAIHSTLLRVGYTTNLYLTQDQKENEQALLQEIAANRDCAVITVSCLDDAMEYYDLLGIPRENIIFVYRKLQNTMKFASFDADASGRAIAQKIKEKAHRKIGIFTDLLRYSCDRDFRNAIMEELSPQDLRIHTIAAAQSTAYNHAFDFFAGDGFDCIVTSDLERARYIKNAHFLGSTGQCPEIYSLADSEFLTEDFIHKYHINYQWLGKEIAETILRHETTDQRDGAPIIGLNRGFMFEDQALGHPTANKTLNILTIPSPTTDALKKLAPHFKKTTGIDLRLAVYSFEEIYDILSDIDNHKHYDIIRVDMAGLSWFAGRTLKPLSPEMRELLRNYPPQLIDRYAYVNEIPYAVPFDPSIQMLFYRKDIFEDTKVRRMFYEQYKAELRTPSDFEAFNRVSAFFSRASNPESPLSHGSCVTTGNSEIIASEFLVRYYAEGGHLIQEDNKLALFKEIAINAFHSYIDHLSIAKNLPAKWWDESISLFEDGQIAMLIVYMNLFSNIAHSEISPLVGFAEVPGQQPLLGGGSLGVSKYCRKDDEVSAFFRWFYDHEIAEQVTLLGGASVNDFIYSNQNVMDQYPWLKFAKDLEYRGVRESAFPTGHNFNLRKVEKIIGLGVKNVMNQMMSIEEAIDYINARLSEKEFLAL</sequence>
<dbReference type="EMBL" id="CP026520">
    <property type="protein sequence ID" value="QAV18713.1"/>
    <property type="molecule type" value="Genomic_DNA"/>
</dbReference>
<dbReference type="PRINTS" id="PR00036">
    <property type="entry name" value="HTHLACI"/>
</dbReference>
<keyword evidence="1" id="KW-0805">Transcription regulation</keyword>
<dbReference type="PROSITE" id="PS50932">
    <property type="entry name" value="HTH_LACI_2"/>
    <property type="match status" value="1"/>
</dbReference>
<dbReference type="CDD" id="cd01392">
    <property type="entry name" value="HTH_LacI"/>
    <property type="match status" value="1"/>
</dbReference>
<reference evidence="6 9" key="2">
    <citation type="submission" date="2022-05" db="EMBL/GenBank/DDBJ databases">
        <title>Genome Sequencing of Bee-Associated Microbes.</title>
        <authorList>
            <person name="Dunlap C."/>
        </authorList>
    </citation>
    <scope>NUCLEOTIDE SEQUENCE [LARGE SCALE GENOMIC DNA]</scope>
    <source>
        <strain evidence="6 9">NRRL B-23120</strain>
    </source>
</reference>
<dbReference type="EMBL" id="JAMDMJ010000033">
    <property type="protein sequence ID" value="MCY9598667.1"/>
    <property type="molecule type" value="Genomic_DNA"/>
</dbReference>
<evidence type="ECO:0000259" key="5">
    <source>
        <dbReference type="PROSITE" id="PS50943"/>
    </source>
</evidence>
<dbReference type="InterPro" id="IPR000843">
    <property type="entry name" value="HTH_LacI"/>
</dbReference>
<proteinExistence type="predicted"/>
<dbReference type="PROSITE" id="PS50943">
    <property type="entry name" value="HTH_CROC1"/>
    <property type="match status" value="1"/>
</dbReference>
<dbReference type="PROSITE" id="PS00356">
    <property type="entry name" value="HTH_LACI_1"/>
    <property type="match status" value="1"/>
</dbReference>
<dbReference type="Pfam" id="PF00356">
    <property type="entry name" value="LacI"/>
    <property type="match status" value="1"/>
</dbReference>
<evidence type="ECO:0000313" key="6">
    <source>
        <dbReference type="EMBL" id="MCY9598667.1"/>
    </source>
</evidence>
<evidence type="ECO:0000313" key="7">
    <source>
        <dbReference type="EMBL" id="QAV18713.1"/>
    </source>
</evidence>
<gene>
    <name evidence="6" type="ORF">M5X16_23210</name>
    <name evidence="7" type="ORF">PC41400_13900</name>
</gene>
<dbReference type="InterPro" id="IPR001387">
    <property type="entry name" value="Cro/C1-type_HTH"/>
</dbReference>
<evidence type="ECO:0000256" key="3">
    <source>
        <dbReference type="ARBA" id="ARBA00023163"/>
    </source>
</evidence>
<keyword evidence="2 7" id="KW-0238">DNA-binding</keyword>
<dbReference type="SMART" id="SM00354">
    <property type="entry name" value="HTH_LACI"/>
    <property type="match status" value="1"/>
</dbReference>
<dbReference type="Gene3D" id="3.40.50.2300">
    <property type="match status" value="2"/>
</dbReference>
<keyword evidence="3" id="KW-0804">Transcription</keyword>
<protein>
    <submittedName>
        <fullName evidence="6">Extracellular solute-binding protein</fullName>
    </submittedName>
    <submittedName>
        <fullName evidence="7">LacI family DNA-binding transcriptional regulator</fullName>
    </submittedName>
</protein>
<dbReference type="GO" id="GO:0000976">
    <property type="term" value="F:transcription cis-regulatory region binding"/>
    <property type="evidence" value="ECO:0007669"/>
    <property type="project" value="TreeGrafter"/>
</dbReference>
<dbReference type="InterPro" id="IPR028082">
    <property type="entry name" value="Peripla_BP_I"/>
</dbReference>
<dbReference type="GeneID" id="95375905"/>
<feature type="domain" description="HTH lacI-type" evidence="4">
    <location>
        <begin position="2"/>
        <end position="56"/>
    </location>
</feature>
<dbReference type="RefSeq" id="WP_042227874.1">
    <property type="nucleotide sequence ID" value="NZ_CP026520.1"/>
</dbReference>
<keyword evidence="9" id="KW-1185">Reference proteome</keyword>
<dbReference type="SUPFAM" id="SSF53822">
    <property type="entry name" value="Periplasmic binding protein-like I"/>
    <property type="match status" value="1"/>
</dbReference>
<dbReference type="SUPFAM" id="SSF53850">
    <property type="entry name" value="Periplasmic binding protein-like II"/>
    <property type="match status" value="1"/>
</dbReference>
<dbReference type="PANTHER" id="PTHR30146">
    <property type="entry name" value="LACI-RELATED TRANSCRIPTIONAL REPRESSOR"/>
    <property type="match status" value="1"/>
</dbReference>
<dbReference type="AlphaFoldDB" id="A0A410WWK1"/>
<dbReference type="InterPro" id="IPR006059">
    <property type="entry name" value="SBP"/>
</dbReference>
<evidence type="ECO:0000313" key="9">
    <source>
        <dbReference type="Proteomes" id="UP001527202"/>
    </source>
</evidence>
<evidence type="ECO:0000256" key="1">
    <source>
        <dbReference type="ARBA" id="ARBA00023015"/>
    </source>
</evidence>
<dbReference type="OrthoDB" id="9770625at2"/>
<feature type="domain" description="HTH cro/C1-type" evidence="5">
    <location>
        <begin position="3"/>
        <end position="39"/>
    </location>
</feature>
<dbReference type="Gene3D" id="1.10.260.40">
    <property type="entry name" value="lambda repressor-like DNA-binding domains"/>
    <property type="match status" value="1"/>
</dbReference>
<dbReference type="Gene3D" id="3.40.190.10">
    <property type="entry name" value="Periplasmic binding protein-like II"/>
    <property type="match status" value="2"/>
</dbReference>
<evidence type="ECO:0000313" key="8">
    <source>
        <dbReference type="Proteomes" id="UP000288943"/>
    </source>
</evidence>
<dbReference type="KEGG" id="pchi:PC41400_13900"/>
<accession>A0A410WWK1</accession>
<reference evidence="7 8" key="1">
    <citation type="submission" date="2018-01" db="EMBL/GenBank/DDBJ databases">
        <title>The whole genome sequencing and assembly of Paenibacillus chitinolyticus KCCM 41400 strain.</title>
        <authorList>
            <person name="Kim J.-Y."/>
            <person name="Park M.-K."/>
            <person name="Lee Y.-J."/>
            <person name="Yi H."/>
            <person name="Bahn Y.-S."/>
            <person name="Kim J.F."/>
            <person name="Lee D.-W."/>
        </authorList>
    </citation>
    <scope>NUCLEOTIDE SEQUENCE [LARGE SCALE GENOMIC DNA]</scope>
    <source>
        <strain evidence="7 8">KCCM 41400</strain>
    </source>
</reference>
<dbReference type="Pfam" id="PF13416">
    <property type="entry name" value="SBP_bac_8"/>
    <property type="match status" value="1"/>
</dbReference>
<organism evidence="7 8">
    <name type="scientific">Paenibacillus chitinolyticus</name>
    <dbReference type="NCBI Taxonomy" id="79263"/>
    <lineage>
        <taxon>Bacteria</taxon>
        <taxon>Bacillati</taxon>
        <taxon>Bacillota</taxon>
        <taxon>Bacilli</taxon>
        <taxon>Bacillales</taxon>
        <taxon>Paenibacillaceae</taxon>
        <taxon>Paenibacillus</taxon>
    </lineage>
</organism>
<evidence type="ECO:0000256" key="2">
    <source>
        <dbReference type="ARBA" id="ARBA00023125"/>
    </source>
</evidence>
<dbReference type="Proteomes" id="UP000288943">
    <property type="component" value="Chromosome"/>
</dbReference>
<evidence type="ECO:0000259" key="4">
    <source>
        <dbReference type="PROSITE" id="PS50932"/>
    </source>
</evidence>